<organism evidence="5 6">
    <name type="scientific">Actinoallomurus vinaceus</name>
    <dbReference type="NCBI Taxonomy" id="1080074"/>
    <lineage>
        <taxon>Bacteria</taxon>
        <taxon>Bacillati</taxon>
        <taxon>Actinomycetota</taxon>
        <taxon>Actinomycetes</taxon>
        <taxon>Streptosporangiales</taxon>
        <taxon>Thermomonosporaceae</taxon>
        <taxon>Actinoallomurus</taxon>
    </lineage>
</organism>
<dbReference type="NCBIfam" id="TIGR00666">
    <property type="entry name" value="PBP4"/>
    <property type="match status" value="1"/>
</dbReference>
<keyword evidence="5" id="KW-0121">Carboxypeptidase</keyword>
<feature type="signal peptide" evidence="4">
    <location>
        <begin position="1"/>
        <end position="22"/>
    </location>
</feature>
<feature type="region of interest" description="Disordered" evidence="3">
    <location>
        <begin position="484"/>
        <end position="515"/>
    </location>
</feature>
<dbReference type="InterPro" id="IPR012338">
    <property type="entry name" value="Beta-lactam/transpept-like"/>
</dbReference>
<comment type="similarity">
    <text evidence="1">Belongs to the peptidase S13 family.</text>
</comment>
<evidence type="ECO:0000313" key="5">
    <source>
        <dbReference type="EMBL" id="GAA4621168.1"/>
    </source>
</evidence>
<accession>A0ABP8U0R5</accession>
<dbReference type="InterPro" id="IPR000667">
    <property type="entry name" value="Peptidase_S13"/>
</dbReference>
<evidence type="ECO:0000313" key="6">
    <source>
        <dbReference type="Proteomes" id="UP001501442"/>
    </source>
</evidence>
<dbReference type="Proteomes" id="UP001501442">
    <property type="component" value="Unassembled WGS sequence"/>
</dbReference>
<dbReference type="PRINTS" id="PR00922">
    <property type="entry name" value="DADACBPTASE3"/>
</dbReference>
<gene>
    <name evidence="5" type="primary">dacB_2</name>
    <name evidence="5" type="ORF">GCM10023196_008010</name>
</gene>
<dbReference type="SUPFAM" id="SSF56601">
    <property type="entry name" value="beta-lactamase/transpeptidase-like"/>
    <property type="match status" value="1"/>
</dbReference>
<keyword evidence="6" id="KW-1185">Reference proteome</keyword>
<evidence type="ECO:0000256" key="3">
    <source>
        <dbReference type="SAM" id="MobiDB-lite"/>
    </source>
</evidence>
<evidence type="ECO:0000256" key="2">
    <source>
        <dbReference type="ARBA" id="ARBA00022801"/>
    </source>
</evidence>
<dbReference type="PANTHER" id="PTHR30023:SF0">
    <property type="entry name" value="PENICILLIN-SENSITIVE CARBOXYPEPTIDASE A"/>
    <property type="match status" value="1"/>
</dbReference>
<reference evidence="6" key="1">
    <citation type="journal article" date="2019" name="Int. J. Syst. Evol. Microbiol.">
        <title>The Global Catalogue of Microorganisms (GCM) 10K type strain sequencing project: providing services to taxonomists for standard genome sequencing and annotation.</title>
        <authorList>
            <consortium name="The Broad Institute Genomics Platform"/>
            <consortium name="The Broad Institute Genome Sequencing Center for Infectious Disease"/>
            <person name="Wu L."/>
            <person name="Ma J."/>
        </authorList>
    </citation>
    <scope>NUCLEOTIDE SEQUENCE [LARGE SCALE GENOMIC DNA]</scope>
    <source>
        <strain evidence="6">JCM 17939</strain>
    </source>
</reference>
<keyword evidence="4" id="KW-0732">Signal</keyword>
<keyword evidence="5" id="KW-0645">Protease</keyword>
<name>A0ABP8U0R5_9ACTN</name>
<dbReference type="Gene3D" id="3.50.80.20">
    <property type="entry name" value="D-Ala-D-Ala carboxypeptidase C, peptidase S13"/>
    <property type="match status" value="1"/>
</dbReference>
<sequence>MKGTLAVLAGGAVVATTAVALAQTDTSTATPTAATSGDLKTDIDNILTDSRLNGASIGVIVRNAKTGAVLYDRNSDTQEIPGSNNKIETSTAAFGILGAGYRFKTTVYTRGANLYLKGTGDPTLRGADYDKLAAAVAAKGIKKIKGNLIADDTWFDQEYTPPGWDPTDLPYSYGAGISALNVSPDDVFDAGSIGVTITPGTEGQPVKVTLNPPTSVVQIVNHATTGKAGTSSTVSVDRTGGTNKIVVTGSYPANGGKEDHLSTAPNPTQYAADVFLRALKAHGVKVVGATKRAATPKGAKAVTTRKSMTLSQLATPFLKLSNNQIAEILTKAIGRKAAGKGTRTAGIAAISRYLKTLGVDTTKVKQTDGSGLSRTNKTTPKQASVILKAVQSKPWYSTWYNALPIAGQADKLVGGTLASRMKGTAAAGNVHAKSGTLTGVTALSGYVKDDTGQPLIFSIMFNGYQGGAPKDIEDKIAIRLASGKSAATQSTLRKETAQNGGNLESSWTKGKATSR</sequence>
<dbReference type="Gene3D" id="3.40.710.10">
    <property type="entry name" value="DD-peptidase/beta-lactamase superfamily"/>
    <property type="match status" value="1"/>
</dbReference>
<dbReference type="GO" id="GO:0004180">
    <property type="term" value="F:carboxypeptidase activity"/>
    <property type="evidence" value="ECO:0007669"/>
    <property type="project" value="UniProtKB-KW"/>
</dbReference>
<dbReference type="PANTHER" id="PTHR30023">
    <property type="entry name" value="D-ALANYL-D-ALANINE CARBOXYPEPTIDASE"/>
    <property type="match status" value="1"/>
</dbReference>
<evidence type="ECO:0000256" key="4">
    <source>
        <dbReference type="SAM" id="SignalP"/>
    </source>
</evidence>
<protein>
    <submittedName>
        <fullName evidence="5">D-alanyl-D-alanine carboxypeptidase/D-alanyl-D-alanine-endopeptidase</fullName>
    </submittedName>
</protein>
<feature type="compositionally biased region" description="Polar residues" evidence="3">
    <location>
        <begin position="485"/>
        <end position="515"/>
    </location>
</feature>
<proteinExistence type="inferred from homology"/>
<feature type="chain" id="PRO_5047201809" evidence="4">
    <location>
        <begin position="23"/>
        <end position="515"/>
    </location>
</feature>
<dbReference type="Pfam" id="PF02113">
    <property type="entry name" value="Peptidase_S13"/>
    <property type="match status" value="1"/>
</dbReference>
<evidence type="ECO:0000256" key="1">
    <source>
        <dbReference type="ARBA" id="ARBA00006096"/>
    </source>
</evidence>
<comment type="caution">
    <text evidence="5">The sequence shown here is derived from an EMBL/GenBank/DDBJ whole genome shotgun (WGS) entry which is preliminary data.</text>
</comment>
<dbReference type="EMBL" id="BAABHK010000001">
    <property type="protein sequence ID" value="GAA4621168.1"/>
    <property type="molecule type" value="Genomic_DNA"/>
</dbReference>
<keyword evidence="2" id="KW-0378">Hydrolase</keyword>